<gene>
    <name evidence="2" type="ORF">ACFFQV_04635</name>
</gene>
<dbReference type="RefSeq" id="WP_157423159.1">
    <property type="nucleotide sequence ID" value="NZ_BAAANI010000006.1"/>
</dbReference>
<feature type="transmembrane region" description="Helical" evidence="1">
    <location>
        <begin position="16"/>
        <end position="37"/>
    </location>
</feature>
<comment type="caution">
    <text evidence="2">The sequence shown here is derived from an EMBL/GenBank/DDBJ whole genome shotgun (WGS) entry which is preliminary data.</text>
</comment>
<organism evidence="2 3">
    <name type="scientific">Agromyces lapidis</name>
    <dbReference type="NCBI Taxonomy" id="279574"/>
    <lineage>
        <taxon>Bacteria</taxon>
        <taxon>Bacillati</taxon>
        <taxon>Actinomycetota</taxon>
        <taxon>Actinomycetes</taxon>
        <taxon>Micrococcales</taxon>
        <taxon>Microbacteriaceae</taxon>
        <taxon>Agromyces</taxon>
    </lineage>
</organism>
<evidence type="ECO:0000313" key="3">
    <source>
        <dbReference type="Proteomes" id="UP001589667"/>
    </source>
</evidence>
<evidence type="ECO:0000256" key="1">
    <source>
        <dbReference type="SAM" id="Phobius"/>
    </source>
</evidence>
<reference evidence="2 3" key="1">
    <citation type="submission" date="2024-09" db="EMBL/GenBank/DDBJ databases">
        <authorList>
            <person name="Sun Q."/>
            <person name="Mori K."/>
        </authorList>
    </citation>
    <scope>NUCLEOTIDE SEQUENCE [LARGE SCALE GENOMIC DNA]</scope>
    <source>
        <strain evidence="2 3">JCM 14321</strain>
    </source>
</reference>
<keyword evidence="3" id="KW-1185">Reference proteome</keyword>
<name>A0ABV5SMM1_9MICO</name>
<proteinExistence type="predicted"/>
<dbReference type="EMBL" id="JBHMBL010000001">
    <property type="protein sequence ID" value="MFB9641573.1"/>
    <property type="molecule type" value="Genomic_DNA"/>
</dbReference>
<accession>A0ABV5SMM1</accession>
<protein>
    <recommendedName>
        <fullName evidence="4">DUF2975 domain-containing protein</fullName>
    </recommendedName>
</protein>
<dbReference type="Proteomes" id="UP001589667">
    <property type="component" value="Unassembled WGS sequence"/>
</dbReference>
<evidence type="ECO:0000313" key="2">
    <source>
        <dbReference type="EMBL" id="MFB9641573.1"/>
    </source>
</evidence>
<feature type="transmembrane region" description="Helical" evidence="1">
    <location>
        <begin position="127"/>
        <end position="146"/>
    </location>
</feature>
<keyword evidence="1" id="KW-1133">Transmembrane helix</keyword>
<evidence type="ECO:0008006" key="4">
    <source>
        <dbReference type="Google" id="ProtNLM"/>
    </source>
</evidence>
<feature type="transmembrane region" description="Helical" evidence="1">
    <location>
        <begin position="176"/>
        <end position="195"/>
    </location>
</feature>
<sequence length="206" mass="21464">MATTLNAPAVSRGDAVALWLFMVAGIGIAVWAAWSAVARIIEVLPNRDVPVLAEFAGTTAEAPIGVDGAPIPVELDRAFITAPSLPVASLWALVLQQLVVVVAVVGVVVCLVWLARNVSRSIVFSRTNTVLVTTAGLTGLVGYFAVPFLGNMAANGAFAVLSERTFDNVILSVEPFPLILAAFVAALLGTVFAVGERLQRDAEGLV</sequence>
<keyword evidence="1" id="KW-0812">Transmembrane</keyword>
<keyword evidence="1" id="KW-0472">Membrane</keyword>
<feature type="transmembrane region" description="Helical" evidence="1">
    <location>
        <begin position="90"/>
        <end position="115"/>
    </location>
</feature>